<evidence type="ECO:0000313" key="3">
    <source>
        <dbReference type="EMBL" id="CAI6365526.1"/>
    </source>
</evidence>
<dbReference type="PROSITE" id="PS50966">
    <property type="entry name" value="ZF_SWIM"/>
    <property type="match status" value="1"/>
</dbReference>
<proteinExistence type="predicted"/>
<dbReference type="PANTHER" id="PTHR46609:SF8">
    <property type="entry name" value="YQAJ VIRAL RECOMBINASE DOMAIN-CONTAINING PROTEIN"/>
    <property type="match status" value="1"/>
</dbReference>
<dbReference type="InterPro" id="IPR051703">
    <property type="entry name" value="NF-kappa-B_Signaling_Reg"/>
</dbReference>
<keyword evidence="1" id="KW-0862">Zinc</keyword>
<protein>
    <recommendedName>
        <fullName evidence="2">SWIM-type domain-containing protein</fullName>
    </recommendedName>
</protein>
<feature type="domain" description="SWIM-type" evidence="2">
    <location>
        <begin position="73"/>
        <end position="103"/>
    </location>
</feature>
<dbReference type="GO" id="GO:0006281">
    <property type="term" value="P:DNA repair"/>
    <property type="evidence" value="ECO:0007669"/>
    <property type="project" value="UniProtKB-ARBA"/>
</dbReference>
<dbReference type="SUPFAM" id="SSF52980">
    <property type="entry name" value="Restriction endonuclease-like"/>
    <property type="match status" value="1"/>
</dbReference>
<dbReference type="InterPro" id="IPR019080">
    <property type="entry name" value="YqaJ_viral_recombinase"/>
</dbReference>
<dbReference type="Proteomes" id="UP001160148">
    <property type="component" value="Unassembled WGS sequence"/>
</dbReference>
<name>A0AAV0XDC0_9HEMI</name>
<gene>
    <name evidence="3" type="ORF">MEUPH1_LOCUS20226</name>
</gene>
<reference evidence="3 4" key="1">
    <citation type="submission" date="2023-01" db="EMBL/GenBank/DDBJ databases">
        <authorList>
            <person name="Whitehead M."/>
        </authorList>
    </citation>
    <scope>NUCLEOTIDE SEQUENCE [LARGE SCALE GENOMIC DNA]</scope>
</reference>
<evidence type="ECO:0000256" key="1">
    <source>
        <dbReference type="PROSITE-ProRule" id="PRU00325"/>
    </source>
</evidence>
<dbReference type="InterPro" id="IPR011604">
    <property type="entry name" value="PDDEXK-like_dom_sf"/>
</dbReference>
<dbReference type="Pfam" id="PF09588">
    <property type="entry name" value="YqaJ"/>
    <property type="match status" value="1"/>
</dbReference>
<dbReference type="GO" id="GO:0008270">
    <property type="term" value="F:zinc ion binding"/>
    <property type="evidence" value="ECO:0007669"/>
    <property type="project" value="UniProtKB-KW"/>
</dbReference>
<dbReference type="PANTHER" id="PTHR46609">
    <property type="entry name" value="EXONUCLEASE, PHAGE-TYPE/RECB, C-TERMINAL DOMAIN-CONTAINING PROTEIN"/>
    <property type="match status" value="1"/>
</dbReference>
<comment type="caution">
    <text evidence="3">The sequence shown here is derived from an EMBL/GenBank/DDBJ whole genome shotgun (WGS) entry which is preliminary data.</text>
</comment>
<dbReference type="InterPro" id="IPR011335">
    <property type="entry name" value="Restrct_endonuc-II-like"/>
</dbReference>
<keyword evidence="1" id="KW-0479">Metal-binding</keyword>
<evidence type="ECO:0000259" key="2">
    <source>
        <dbReference type="PROSITE" id="PS50966"/>
    </source>
</evidence>
<organism evidence="3 4">
    <name type="scientific">Macrosiphum euphorbiae</name>
    <name type="common">potato aphid</name>
    <dbReference type="NCBI Taxonomy" id="13131"/>
    <lineage>
        <taxon>Eukaryota</taxon>
        <taxon>Metazoa</taxon>
        <taxon>Ecdysozoa</taxon>
        <taxon>Arthropoda</taxon>
        <taxon>Hexapoda</taxon>
        <taxon>Insecta</taxon>
        <taxon>Pterygota</taxon>
        <taxon>Neoptera</taxon>
        <taxon>Paraneoptera</taxon>
        <taxon>Hemiptera</taxon>
        <taxon>Sternorrhyncha</taxon>
        <taxon>Aphidomorpha</taxon>
        <taxon>Aphidoidea</taxon>
        <taxon>Aphididae</taxon>
        <taxon>Macrosiphini</taxon>
        <taxon>Macrosiphum</taxon>
    </lineage>
</organism>
<dbReference type="EMBL" id="CARXXK010000004">
    <property type="protein sequence ID" value="CAI6365526.1"/>
    <property type="molecule type" value="Genomic_DNA"/>
</dbReference>
<evidence type="ECO:0000313" key="4">
    <source>
        <dbReference type="Proteomes" id="UP001160148"/>
    </source>
</evidence>
<accession>A0AAV0XDC0</accession>
<keyword evidence="4" id="KW-1185">Reference proteome</keyword>
<dbReference type="Gene3D" id="3.90.320.10">
    <property type="match status" value="1"/>
</dbReference>
<dbReference type="AlphaFoldDB" id="A0AAV0XDC0"/>
<keyword evidence="1" id="KW-0863">Zinc-finger</keyword>
<sequence>MYLSLKSIFDFVQCTTSSRNAVEGEEVLRAKQIILCGKVQQKNGLLIRALVIQSSHIRDKPHEISGTLNVDSTAIKIESFVCSCAAGASERCKHVFAVLLFLNRNNLNDIDTLCSTDVQCQWSKLKEPSLEQLIQLILKQFIPVSIEHFCCVKSTEKVSLAFTSSELRSALISAAPHFAIALHSVGRNPEGLSSNKNVTILVEPYFVFDSHPILLSLNMYGVLNLGDCCQTIYDSKIKLKDSPINIRSKSLIDKSYWHQIRQFKITGSRCYSLFTYYTASKKTDSQWALKASKYFWPNTFSNKFVKHGIKYESVAIELFARDSKQKMIPCGFVTSYDNPWLGYSPDGIIVNNFNEPTKLVEIKCPYLGSW</sequence>
<dbReference type="InterPro" id="IPR007527">
    <property type="entry name" value="Znf_SWIM"/>
</dbReference>